<dbReference type="GO" id="GO:0006172">
    <property type="term" value="P:ADP biosynthetic process"/>
    <property type="evidence" value="ECO:0007669"/>
    <property type="project" value="UniProtKB-UniRule"/>
</dbReference>
<dbReference type="InterPro" id="IPR006259">
    <property type="entry name" value="Adenyl_kin_sub"/>
</dbReference>
<dbReference type="NCBIfam" id="TIGR01351">
    <property type="entry name" value="adk"/>
    <property type="match status" value="1"/>
</dbReference>
<evidence type="ECO:0000256" key="1">
    <source>
        <dbReference type="ARBA" id="ARBA00022679"/>
    </source>
</evidence>
<dbReference type="GO" id="GO:0005758">
    <property type="term" value="C:mitochondrial intermembrane space"/>
    <property type="evidence" value="ECO:0007669"/>
    <property type="project" value="UniProtKB-SubCell"/>
</dbReference>
<dbReference type="GO" id="GO:0046034">
    <property type="term" value="P:ATP metabolic process"/>
    <property type="evidence" value="ECO:0007669"/>
    <property type="project" value="UniProtKB-UniRule"/>
</dbReference>
<sequence length="257" mass="28214">MGASEELEYLKSLVAKLNEKIRSLESKPSAGPTPATQLRTILMGPPGAGKGTQAPRIKDEFCVCHLATGDLLREQVNQQTPLGVAAKKIMDAGGLVSDDIMVGIIQDQLDNNKECKNGFVLDGFPRTVPQAQKLDGMLESRKETLNSVVQMQIDDQLLISRITGRLIHPSSGRTYHREFHPPKKPMVDDVTGEPLIQRSDDNVETLRKRLGAFHSQTGPVVDYYKAKGLWHGIDAAQSPPVVWENLRKIFVGGAGKQ</sequence>
<keyword evidence="4 6" id="KW-0067">ATP-binding</keyword>
<dbReference type="PRINTS" id="PR00094">
    <property type="entry name" value="ADENYLTKNASE"/>
</dbReference>
<dbReference type="GO" id="GO:0005524">
    <property type="term" value="F:ATP binding"/>
    <property type="evidence" value="ECO:0007669"/>
    <property type="project" value="UniProtKB-KW"/>
</dbReference>
<dbReference type="Proteomes" id="UP001218188">
    <property type="component" value="Unassembled WGS sequence"/>
</dbReference>
<feature type="region of interest" description="LID" evidence="6">
    <location>
        <begin position="164"/>
        <end position="201"/>
    </location>
</feature>
<evidence type="ECO:0000259" key="7">
    <source>
        <dbReference type="Pfam" id="PF05191"/>
    </source>
</evidence>
<dbReference type="SUPFAM" id="SSF52540">
    <property type="entry name" value="P-loop containing nucleoside triphosphate hydrolases"/>
    <property type="match status" value="1"/>
</dbReference>
<dbReference type="Pfam" id="PF00406">
    <property type="entry name" value="ADK"/>
    <property type="match status" value="1"/>
</dbReference>
<dbReference type="NCBIfam" id="NF011100">
    <property type="entry name" value="PRK14527.1"/>
    <property type="match status" value="1"/>
</dbReference>
<evidence type="ECO:0000256" key="5">
    <source>
        <dbReference type="ARBA" id="ARBA00023128"/>
    </source>
</evidence>
<comment type="subcellular location">
    <subcellularLocation>
        <location evidence="6">Cytoplasm</location>
        <location evidence="6">Cytosol</location>
    </subcellularLocation>
    <subcellularLocation>
        <location evidence="6">Mitochondrion intermembrane space</location>
    </subcellularLocation>
    <text evidence="6">Predominantly mitochondrial.</text>
</comment>
<feature type="binding site" evidence="6">
    <location>
        <position position="165"/>
    </location>
    <ligand>
        <name>ATP</name>
        <dbReference type="ChEBI" id="CHEBI:30616"/>
    </ligand>
</feature>
<comment type="similarity">
    <text evidence="6">Belongs to the adenylate kinase family. AK2 subfamily.</text>
</comment>
<evidence type="ECO:0000256" key="3">
    <source>
        <dbReference type="ARBA" id="ARBA00022777"/>
    </source>
</evidence>
<keyword evidence="1 6" id="KW-0808">Transferase</keyword>
<evidence type="ECO:0000256" key="4">
    <source>
        <dbReference type="ARBA" id="ARBA00022840"/>
    </source>
</evidence>
<feature type="binding site" evidence="6">
    <location>
        <position position="198"/>
    </location>
    <ligand>
        <name>AMP</name>
        <dbReference type="ChEBI" id="CHEBI:456215"/>
    </ligand>
</feature>
<keyword evidence="6" id="KW-0963">Cytoplasm</keyword>
<dbReference type="GO" id="GO:0004017">
    <property type="term" value="F:AMP kinase activity"/>
    <property type="evidence" value="ECO:0007669"/>
    <property type="project" value="UniProtKB-UniRule"/>
</dbReference>
<feature type="binding site" evidence="6">
    <location>
        <position position="68"/>
    </location>
    <ligand>
        <name>AMP</name>
        <dbReference type="ChEBI" id="CHEBI:456215"/>
    </ligand>
</feature>
<dbReference type="Pfam" id="PF05191">
    <property type="entry name" value="ADK_lid"/>
    <property type="match status" value="1"/>
</dbReference>
<dbReference type="EC" id="2.7.4.3" evidence="6"/>
<feature type="binding site" evidence="6">
    <location>
        <position position="73"/>
    </location>
    <ligand>
        <name>AMP</name>
        <dbReference type="ChEBI" id="CHEBI:456215"/>
    </ligand>
</feature>
<dbReference type="GO" id="GO:0046033">
    <property type="term" value="P:AMP metabolic process"/>
    <property type="evidence" value="ECO:0007669"/>
    <property type="project" value="UniProtKB-UniRule"/>
</dbReference>
<keyword evidence="9" id="KW-1185">Reference proteome</keyword>
<organism evidence="8 9">
    <name type="scientific">Mycena alexandri</name>
    <dbReference type="NCBI Taxonomy" id="1745969"/>
    <lineage>
        <taxon>Eukaryota</taxon>
        <taxon>Fungi</taxon>
        <taxon>Dikarya</taxon>
        <taxon>Basidiomycota</taxon>
        <taxon>Agaricomycotina</taxon>
        <taxon>Agaricomycetes</taxon>
        <taxon>Agaricomycetidae</taxon>
        <taxon>Agaricales</taxon>
        <taxon>Marasmiineae</taxon>
        <taxon>Mycenaceae</taxon>
        <taxon>Mycena</taxon>
    </lineage>
</organism>
<comment type="function">
    <text evidence="6">Catalyzes the reversible transfer of the terminal phosphate group between ATP and AMP. Plays an important role in cellular energy homeostasis and in adenine nucleotide metabolism. Adenylate kinase activity is critical for regulation of the phosphate utilization and the AMP de novo biosynthesis pathways.</text>
</comment>
<name>A0AAD6XBA1_9AGAR</name>
<dbReference type="PANTHER" id="PTHR23359">
    <property type="entry name" value="NUCLEOTIDE KINASE"/>
    <property type="match status" value="1"/>
</dbReference>
<dbReference type="InterPro" id="IPR000850">
    <property type="entry name" value="Adenylat/UMP-CMP_kin"/>
</dbReference>
<feature type="region of interest" description="NMPbind" evidence="6">
    <location>
        <begin position="67"/>
        <end position="96"/>
    </location>
</feature>
<dbReference type="CDD" id="cd01428">
    <property type="entry name" value="ADK"/>
    <property type="match status" value="1"/>
</dbReference>
<dbReference type="InterPro" id="IPR033690">
    <property type="entry name" value="Adenylat_kinase_CS"/>
</dbReference>
<dbReference type="InterPro" id="IPR027417">
    <property type="entry name" value="P-loop_NTPase"/>
</dbReference>
<feature type="binding site" evidence="6">
    <location>
        <begin position="174"/>
        <end position="175"/>
    </location>
    <ligand>
        <name>ATP</name>
        <dbReference type="ChEBI" id="CHEBI:30616"/>
    </ligand>
</feature>
<evidence type="ECO:0000256" key="6">
    <source>
        <dbReference type="HAMAP-Rule" id="MF_03168"/>
    </source>
</evidence>
<comment type="catalytic activity">
    <reaction evidence="6">
        <text>AMP + ATP = 2 ADP</text>
        <dbReference type="Rhea" id="RHEA:12973"/>
        <dbReference type="ChEBI" id="CHEBI:30616"/>
        <dbReference type="ChEBI" id="CHEBI:456215"/>
        <dbReference type="ChEBI" id="CHEBI:456216"/>
        <dbReference type="EC" id="2.7.4.3"/>
    </reaction>
</comment>
<dbReference type="InterPro" id="IPR007862">
    <property type="entry name" value="Adenylate_kinase_lid-dom"/>
</dbReference>
<dbReference type="SUPFAM" id="SSF57774">
    <property type="entry name" value="Microbial and mitochondrial ADK, insert 'zinc finger' domain"/>
    <property type="match status" value="1"/>
</dbReference>
<feature type="binding site" evidence="6">
    <location>
        <begin position="123"/>
        <end position="126"/>
    </location>
    <ligand>
        <name>AMP</name>
        <dbReference type="ChEBI" id="CHEBI:456215"/>
    </ligand>
</feature>
<evidence type="ECO:0000313" key="8">
    <source>
        <dbReference type="EMBL" id="KAJ7042095.1"/>
    </source>
</evidence>
<keyword evidence="5 6" id="KW-0496">Mitochondrion</keyword>
<feature type="binding site" evidence="6">
    <location>
        <begin position="94"/>
        <end position="96"/>
    </location>
    <ligand>
        <name>AMP</name>
        <dbReference type="ChEBI" id="CHEBI:456215"/>
    </ligand>
</feature>
<dbReference type="InterPro" id="IPR028587">
    <property type="entry name" value="AK2"/>
</dbReference>
<dbReference type="PROSITE" id="PS00113">
    <property type="entry name" value="ADENYLATE_KINASE"/>
    <property type="match status" value="1"/>
</dbReference>
<dbReference type="GO" id="GO:0005829">
    <property type="term" value="C:cytosol"/>
    <property type="evidence" value="ECO:0007669"/>
    <property type="project" value="UniProtKB-SubCell"/>
</dbReference>
<protein>
    <recommendedName>
        <fullName evidence="6">Adenylate kinase</fullName>
        <ecNumber evidence="6">2.7.4.3</ecNumber>
    </recommendedName>
    <alternativeName>
        <fullName evidence="6">ATP-AMP transphosphorylase</fullName>
    </alternativeName>
    <alternativeName>
        <fullName evidence="6">ATP:AMP phosphotransferase</fullName>
    </alternativeName>
    <alternativeName>
        <fullName evidence="6">Adenylate kinase cytosolic and mitochondrial</fullName>
    </alternativeName>
    <alternativeName>
        <fullName evidence="6">Adenylate monophosphate kinase</fullName>
    </alternativeName>
</protein>
<feature type="binding site" evidence="6">
    <location>
        <begin position="47"/>
        <end position="52"/>
    </location>
    <ligand>
        <name>ATP</name>
        <dbReference type="ChEBI" id="CHEBI:30616"/>
    </ligand>
</feature>
<proteinExistence type="inferred from homology"/>
<comment type="subunit">
    <text evidence="6">Monomer.</text>
</comment>
<reference evidence="8" key="1">
    <citation type="submission" date="2023-03" db="EMBL/GenBank/DDBJ databases">
        <title>Massive genome expansion in bonnet fungi (Mycena s.s.) driven by repeated elements and novel gene families across ecological guilds.</title>
        <authorList>
            <consortium name="Lawrence Berkeley National Laboratory"/>
            <person name="Harder C.B."/>
            <person name="Miyauchi S."/>
            <person name="Viragh M."/>
            <person name="Kuo A."/>
            <person name="Thoen E."/>
            <person name="Andreopoulos B."/>
            <person name="Lu D."/>
            <person name="Skrede I."/>
            <person name="Drula E."/>
            <person name="Henrissat B."/>
            <person name="Morin E."/>
            <person name="Kohler A."/>
            <person name="Barry K."/>
            <person name="LaButti K."/>
            <person name="Morin E."/>
            <person name="Salamov A."/>
            <person name="Lipzen A."/>
            <person name="Mereny Z."/>
            <person name="Hegedus B."/>
            <person name="Baldrian P."/>
            <person name="Stursova M."/>
            <person name="Weitz H."/>
            <person name="Taylor A."/>
            <person name="Grigoriev I.V."/>
            <person name="Nagy L.G."/>
            <person name="Martin F."/>
            <person name="Kauserud H."/>
        </authorList>
    </citation>
    <scope>NUCLEOTIDE SEQUENCE</scope>
    <source>
        <strain evidence="8">CBHHK200</strain>
    </source>
</reference>
<feature type="binding site" evidence="6">
    <location>
        <position position="209"/>
    </location>
    <ligand>
        <name>AMP</name>
        <dbReference type="ChEBI" id="CHEBI:456215"/>
    </ligand>
</feature>
<feature type="domain" description="Adenylate kinase active site lid" evidence="7">
    <location>
        <begin position="165"/>
        <end position="200"/>
    </location>
</feature>
<comment type="domain">
    <text evidence="6">Consists of three domains, a large central CORE domain and two small peripheral domains, NMPbind and LID, which undergo movements during catalysis. The LID domain closes over the site of phosphoryl transfer upon ATP binding. Assembling and dissambling the active center during each catalytic cycle provides an effective means to prevent ATP hydrolysis.</text>
</comment>
<keyword evidence="2 6" id="KW-0547">Nucleotide-binding</keyword>
<evidence type="ECO:0000313" key="9">
    <source>
        <dbReference type="Proteomes" id="UP001218188"/>
    </source>
</evidence>
<dbReference type="EMBL" id="JARJCM010000014">
    <property type="protein sequence ID" value="KAJ7042095.1"/>
    <property type="molecule type" value="Genomic_DNA"/>
</dbReference>
<dbReference type="Gene3D" id="3.40.50.300">
    <property type="entry name" value="P-loop containing nucleotide triphosphate hydrolases"/>
    <property type="match status" value="1"/>
</dbReference>
<dbReference type="HAMAP" id="MF_00235">
    <property type="entry name" value="Adenylate_kinase_Adk"/>
    <property type="match status" value="1"/>
</dbReference>
<feature type="binding site" evidence="6">
    <location>
        <position position="237"/>
    </location>
    <ligand>
        <name>ATP</name>
        <dbReference type="ChEBI" id="CHEBI:30616"/>
    </ligand>
</feature>
<dbReference type="NCBIfam" id="NF001381">
    <property type="entry name" value="PRK00279.1-3"/>
    <property type="match status" value="1"/>
</dbReference>
<keyword evidence="3 6" id="KW-0418">Kinase</keyword>
<dbReference type="AlphaFoldDB" id="A0AAD6XBA1"/>
<evidence type="ECO:0000256" key="2">
    <source>
        <dbReference type="ARBA" id="ARBA00022741"/>
    </source>
</evidence>
<dbReference type="InterPro" id="IPR036193">
    <property type="entry name" value="ADK_active_lid_dom_sf"/>
</dbReference>
<dbReference type="HAMAP" id="MF_03168">
    <property type="entry name" value="Adenylate_kinase_AK2"/>
    <property type="match status" value="1"/>
</dbReference>
<accession>A0AAD6XBA1</accession>
<comment type="caution">
    <text evidence="8">The sequence shown here is derived from an EMBL/GenBank/DDBJ whole genome shotgun (WGS) entry which is preliminary data.</text>
</comment>
<feature type="binding site" evidence="6">
    <location>
        <position position="130"/>
    </location>
    <ligand>
        <name>AMP</name>
        <dbReference type="ChEBI" id="CHEBI:456215"/>
    </ligand>
</feature>
<gene>
    <name evidence="6" type="primary">ADK1</name>
    <name evidence="8" type="ORF">C8F04DRAFT_1078276</name>
</gene>
<dbReference type="FunFam" id="3.40.50.300:FF:000106">
    <property type="entry name" value="Adenylate kinase mitochondrial"/>
    <property type="match status" value="1"/>
</dbReference>